<dbReference type="CDD" id="cd13970">
    <property type="entry name" value="ABC1_ADCK3"/>
    <property type="match status" value="1"/>
</dbReference>
<dbReference type="InterPro" id="IPR034646">
    <property type="entry name" value="ADCK3_dom"/>
</dbReference>
<dbReference type="PANTHER" id="PTHR43851">
    <property type="match status" value="1"/>
</dbReference>
<dbReference type="InterPro" id="IPR051409">
    <property type="entry name" value="Atypical_kinase_ADCK"/>
</dbReference>
<evidence type="ECO:0000256" key="3">
    <source>
        <dbReference type="ARBA" id="ARBA00022741"/>
    </source>
</evidence>
<dbReference type="InterPro" id="IPR004147">
    <property type="entry name" value="ABC1_dom"/>
</dbReference>
<dbReference type="GO" id="GO:0016740">
    <property type="term" value="F:transferase activity"/>
    <property type="evidence" value="ECO:0007669"/>
    <property type="project" value="UniProtKB-KW"/>
</dbReference>
<proteinExistence type="inferred from homology"/>
<gene>
    <name evidence="6" type="ORF">DSM112329_04633</name>
</gene>
<dbReference type="Pfam" id="PF03109">
    <property type="entry name" value="ABC1"/>
    <property type="match status" value="1"/>
</dbReference>
<evidence type="ECO:0000256" key="1">
    <source>
        <dbReference type="ARBA" id="ARBA00009670"/>
    </source>
</evidence>
<dbReference type="SUPFAM" id="SSF56112">
    <property type="entry name" value="Protein kinase-like (PK-like)"/>
    <property type="match status" value="1"/>
</dbReference>
<evidence type="ECO:0000313" key="6">
    <source>
        <dbReference type="EMBL" id="XAY07743.1"/>
    </source>
</evidence>
<keyword evidence="4" id="KW-0067">ATP-binding</keyword>
<dbReference type="KEGG" id="parq:DSM112329_04633"/>
<dbReference type="GO" id="GO:0005524">
    <property type="term" value="F:ATP binding"/>
    <property type="evidence" value="ECO:0007669"/>
    <property type="project" value="UniProtKB-KW"/>
</dbReference>
<organism evidence="6">
    <name type="scientific">Paraconexibacter sp. AEG42_29</name>
    <dbReference type="NCBI Taxonomy" id="2997339"/>
    <lineage>
        <taxon>Bacteria</taxon>
        <taxon>Bacillati</taxon>
        <taxon>Actinomycetota</taxon>
        <taxon>Thermoleophilia</taxon>
        <taxon>Solirubrobacterales</taxon>
        <taxon>Paraconexibacteraceae</taxon>
        <taxon>Paraconexibacter</taxon>
    </lineage>
</organism>
<accession>A0AAU7B1J0</accession>
<sequence>MADRLNSSRLGRAARLGGLAAGTAVRKAGTRTANVARSEEAREAANRKAALETAERMVTVLGSMRGAAVKIGQSLSVVDIGFTDEEVREEFQAKLAKLQNMAPTVAFADMRKVVEEDLGQPLDAVFAEFDETAIAAASIGQVHRARLRDGREVAVKIQYPGIKDIVRADLKNVHLLLKAAARVTPGLATKEVAREVVERITEELDYELEAANHRAMARAYRDHPFIVVPDVITELSRERVLVTEFVHGRPFAAVTGDAAAARARFGEILFRFYVSGPFRNRLLNGDPHPGNSLFLDDGRVAFLDFGFFKRQSKEQVEVQRTVLQAAYAQDAQRLYELSRAQGIVTAGPEIADKLLEKYRVATWWFLDDREVSVQPSDVTRIVLEHANMRSDGFGEITLPAEQVTTMRAFGLVLGVLSQLGATANWSLIARETLFGDEPQTELGRLEAEWVAGGRVPATPA</sequence>
<comment type="similarity">
    <text evidence="1">Belongs to the protein kinase superfamily. ADCK protein kinase family.</text>
</comment>
<dbReference type="InterPro" id="IPR011009">
    <property type="entry name" value="Kinase-like_dom_sf"/>
</dbReference>
<name>A0AAU7B1J0_9ACTN</name>
<dbReference type="PANTHER" id="PTHR43851:SF3">
    <property type="entry name" value="COENZYME Q8"/>
    <property type="match status" value="1"/>
</dbReference>
<keyword evidence="3" id="KW-0547">Nucleotide-binding</keyword>
<feature type="domain" description="ABC1 atypical kinase-like" evidence="5">
    <location>
        <begin position="97"/>
        <end position="337"/>
    </location>
</feature>
<protein>
    <recommendedName>
        <fullName evidence="5">ABC1 atypical kinase-like domain-containing protein</fullName>
    </recommendedName>
</protein>
<dbReference type="RefSeq" id="WP_354698934.1">
    <property type="nucleotide sequence ID" value="NZ_CP114014.1"/>
</dbReference>
<evidence type="ECO:0000259" key="5">
    <source>
        <dbReference type="Pfam" id="PF03109"/>
    </source>
</evidence>
<dbReference type="AlphaFoldDB" id="A0AAU7B1J0"/>
<keyword evidence="2" id="KW-0808">Transferase</keyword>
<dbReference type="EMBL" id="CP114014">
    <property type="protein sequence ID" value="XAY07743.1"/>
    <property type="molecule type" value="Genomic_DNA"/>
</dbReference>
<evidence type="ECO:0000256" key="4">
    <source>
        <dbReference type="ARBA" id="ARBA00022840"/>
    </source>
</evidence>
<evidence type="ECO:0000256" key="2">
    <source>
        <dbReference type="ARBA" id="ARBA00022679"/>
    </source>
</evidence>
<reference evidence="6" key="1">
    <citation type="submission" date="2022-12" db="EMBL/GenBank/DDBJ databases">
        <title>Paraconexibacter alkalitolerans sp. nov. and Baekduia alba sp. nov., isolated from soil and emended description of the genera Paraconexibacter (Chun et al., 2020) and Baekduia (An et al., 2020).</title>
        <authorList>
            <person name="Vieira S."/>
            <person name="Huber K.J."/>
            <person name="Geppert A."/>
            <person name="Wolf J."/>
            <person name="Neumann-Schaal M."/>
            <person name="Muesken M."/>
            <person name="Overmann J."/>
        </authorList>
    </citation>
    <scope>NUCLEOTIDE SEQUENCE</scope>
    <source>
        <strain evidence="6">AEG42_29</strain>
    </source>
</reference>